<dbReference type="InterPro" id="IPR010148">
    <property type="entry name" value="CRISPR-assoc_prot_CT1975"/>
</dbReference>
<dbReference type="RefSeq" id="WP_089303007.1">
    <property type="nucleotide sequence ID" value="NZ_FZNW01000022.1"/>
</dbReference>
<accession>A0A238ZKB4</accession>
<dbReference type="OrthoDB" id="5291250at2"/>
<evidence type="ECO:0000313" key="1">
    <source>
        <dbReference type="EMBL" id="SNR83750.1"/>
    </source>
</evidence>
<reference evidence="1 2" key="1">
    <citation type="submission" date="2017-06" db="EMBL/GenBank/DDBJ databases">
        <authorList>
            <person name="Kim H.J."/>
            <person name="Triplett B.A."/>
        </authorList>
    </citation>
    <scope>NUCLEOTIDE SEQUENCE [LARGE SCALE GENOMIC DNA]</scope>
    <source>
        <strain evidence="1 2">DSM 45207</strain>
    </source>
</reference>
<dbReference type="AlphaFoldDB" id="A0A238ZKB4"/>
<dbReference type="Proteomes" id="UP000198348">
    <property type="component" value="Unassembled WGS sequence"/>
</dbReference>
<dbReference type="NCBIfam" id="TIGR01869">
    <property type="entry name" value="casC_Cse4"/>
    <property type="match status" value="1"/>
</dbReference>
<dbReference type="Pfam" id="PF09344">
    <property type="entry name" value="Cas_CT1975"/>
    <property type="match status" value="1"/>
</dbReference>
<evidence type="ECO:0000313" key="2">
    <source>
        <dbReference type="Proteomes" id="UP000198348"/>
    </source>
</evidence>
<sequence>MNRTFIDIHVLQTVPPSNLNRDDTGSPKTAVYGGYRRARVSSQAWKRATRVSFGDRLDAGELGVRTKRVVQLLADAIAERDSELKQRSTELAAEAIRQVGIKVSAPTKNSKKDTDDDAKDTAEESGYLVFFSRRQIDNLADAAVSAAQSEDVKKALKEAKVKDLADRDHSVDVALFGRMVADQADINVDAAAQVAHAISVHPVETEFDYFTAVDDTNPEEETGAGMIGTVEFNSSTLYRYATVDVNRLVDNLGDAVATRRAVEAFTDCFVRSMPSGKQNTFANRTLPEAVVVHVRDSQPINLVGAFESPVRESATSGRIKRAAEALRDETSEIARAYGERPVAGWVTRVGTDTASLDDLGTNVPLDNLVAELGVLVAERLGSE</sequence>
<protein>
    <submittedName>
        <fullName evidence="1">CRISPR-associated protein, Cse4 family</fullName>
    </submittedName>
</protein>
<organism evidence="1 2">
    <name type="scientific">Haloechinothrix alba</name>
    <dbReference type="NCBI Taxonomy" id="664784"/>
    <lineage>
        <taxon>Bacteria</taxon>
        <taxon>Bacillati</taxon>
        <taxon>Actinomycetota</taxon>
        <taxon>Actinomycetes</taxon>
        <taxon>Pseudonocardiales</taxon>
        <taxon>Pseudonocardiaceae</taxon>
        <taxon>Haloechinothrix</taxon>
    </lineage>
</organism>
<gene>
    <name evidence="1" type="ORF">SAMN06265360_12219</name>
</gene>
<proteinExistence type="predicted"/>
<dbReference type="EMBL" id="FZNW01000022">
    <property type="protein sequence ID" value="SNR83750.1"/>
    <property type="molecule type" value="Genomic_DNA"/>
</dbReference>
<name>A0A238ZKB4_9PSEU</name>
<keyword evidence="2" id="KW-1185">Reference proteome</keyword>